<accession>A0A179A0D9</accession>
<keyword evidence="2" id="KW-0560">Oxidoreductase</keyword>
<comment type="caution">
    <text evidence="3">The sequence shown here is derived from an EMBL/GenBank/DDBJ whole genome shotgun (WGS) entry which is preliminary data.</text>
</comment>
<dbReference type="PANTHER" id="PTHR43669:SF3">
    <property type="entry name" value="ALCOHOL DEHYDROGENASE, PUTATIVE (AFU_ORTHOLOGUE AFUA_3G03445)-RELATED"/>
    <property type="match status" value="1"/>
</dbReference>
<dbReference type="GO" id="GO:0016491">
    <property type="term" value="F:oxidoreductase activity"/>
    <property type="evidence" value="ECO:0007669"/>
    <property type="project" value="UniProtKB-KW"/>
</dbReference>
<dbReference type="EMBL" id="LVYI01000001">
    <property type="protein sequence ID" value="OAP64695.1"/>
    <property type="molecule type" value="Genomic_DNA"/>
</dbReference>
<dbReference type="STRING" id="1367422.A0A179A0D9"/>
<dbReference type="Proteomes" id="UP000078343">
    <property type="component" value="Unassembled WGS sequence"/>
</dbReference>
<dbReference type="InterPro" id="IPR036291">
    <property type="entry name" value="NAD(P)-bd_dom_sf"/>
</dbReference>
<evidence type="ECO:0000256" key="2">
    <source>
        <dbReference type="ARBA" id="ARBA00023002"/>
    </source>
</evidence>
<dbReference type="Gene3D" id="3.40.50.720">
    <property type="entry name" value="NAD(P)-binding Rossmann-like Domain"/>
    <property type="match status" value="1"/>
</dbReference>
<evidence type="ECO:0000313" key="3">
    <source>
        <dbReference type="EMBL" id="OAP64695.1"/>
    </source>
</evidence>
<dbReference type="SUPFAM" id="SSF51735">
    <property type="entry name" value="NAD(P)-binding Rossmann-fold domains"/>
    <property type="match status" value="1"/>
</dbReference>
<dbReference type="GeneID" id="30004837"/>
<dbReference type="OrthoDB" id="5336600at2759"/>
<protein>
    <recommendedName>
        <fullName evidence="5">Short-chain dehydrogenase/reductase SDR</fullName>
    </recommendedName>
</protein>
<dbReference type="Pfam" id="PF00106">
    <property type="entry name" value="adh_short"/>
    <property type="match status" value="1"/>
</dbReference>
<evidence type="ECO:0008006" key="5">
    <source>
        <dbReference type="Google" id="ProtNLM"/>
    </source>
</evidence>
<comment type="similarity">
    <text evidence="1">Belongs to the short-chain dehydrogenases/reductases (SDR) family.</text>
</comment>
<dbReference type="RefSeq" id="XP_018698062.1">
    <property type="nucleotide sequence ID" value="XM_018832183.1"/>
</dbReference>
<evidence type="ECO:0000313" key="4">
    <source>
        <dbReference type="Proteomes" id="UP000078343"/>
    </source>
</evidence>
<dbReference type="PANTHER" id="PTHR43669">
    <property type="entry name" value="5-KETO-D-GLUCONATE 5-REDUCTASE"/>
    <property type="match status" value="1"/>
</dbReference>
<gene>
    <name evidence="3" type="ORF">AYL99_00667</name>
</gene>
<name>A0A179A0D9_9EURO</name>
<proteinExistence type="inferred from homology"/>
<organism evidence="3 4">
    <name type="scientific">Fonsecaea erecta</name>
    <dbReference type="NCBI Taxonomy" id="1367422"/>
    <lineage>
        <taxon>Eukaryota</taxon>
        <taxon>Fungi</taxon>
        <taxon>Dikarya</taxon>
        <taxon>Ascomycota</taxon>
        <taxon>Pezizomycotina</taxon>
        <taxon>Eurotiomycetes</taxon>
        <taxon>Chaetothyriomycetidae</taxon>
        <taxon>Chaetothyriales</taxon>
        <taxon>Herpotrichiellaceae</taxon>
        <taxon>Fonsecaea</taxon>
    </lineage>
</organism>
<keyword evidence="4" id="KW-1185">Reference proteome</keyword>
<reference evidence="3 4" key="1">
    <citation type="submission" date="2016-04" db="EMBL/GenBank/DDBJ databases">
        <title>Draft genome of Fonsecaea erecta CBS 125763.</title>
        <authorList>
            <person name="Weiss V.A."/>
            <person name="Vicente V.A."/>
            <person name="Raittz R.T."/>
            <person name="Moreno L.F."/>
            <person name="De Souza E.M."/>
            <person name="Pedrosa F.O."/>
            <person name="Steffens M.B."/>
            <person name="Faoro H."/>
            <person name="Tadra-Sfeir M.Z."/>
            <person name="Najafzadeh M.J."/>
            <person name="Felipe M.S."/>
            <person name="Teixeira M."/>
            <person name="Sun J."/>
            <person name="Xi L."/>
            <person name="Gomes R."/>
            <person name="De Azevedo C.M."/>
            <person name="Salgado C.G."/>
            <person name="Da Silva M.B."/>
            <person name="Nascimento M.F."/>
            <person name="Queiroz-Telles F."/>
            <person name="Attili D.S."/>
            <person name="Gorbushina A."/>
        </authorList>
    </citation>
    <scope>NUCLEOTIDE SEQUENCE [LARGE SCALE GENOMIC DNA]</scope>
    <source>
        <strain evidence="3 4">CBS 125763</strain>
    </source>
</reference>
<sequence>MSNNNKLIVVLGSGPGIGSSTGALFASKGFNVALLSRNVERLDQDVARVQAANPRVKVQAYPVDVGDHNALALALGKVVTDLGLPEVVYFNAARVAPSRIGGTSPDFLLEDFKSMNLGLFVAASWALPHLTAAAEQPGTHPSFLFTNSGLWDRPLADFTSLSMQKAAQYNLMLSLKQTVEAKGVHVGGVNIGGLVREEDPVTNANNVARALFDMSQQDRPNWQWEVKVGDWAEFLKQMAAAQEAA</sequence>
<dbReference type="InterPro" id="IPR002347">
    <property type="entry name" value="SDR_fam"/>
</dbReference>
<dbReference type="AlphaFoldDB" id="A0A179A0D9"/>
<evidence type="ECO:0000256" key="1">
    <source>
        <dbReference type="ARBA" id="ARBA00006484"/>
    </source>
</evidence>